<dbReference type="Proteomes" id="UP000297245">
    <property type="component" value="Unassembled WGS sequence"/>
</dbReference>
<organism evidence="4 5">
    <name type="scientific">Dendrothele bispora (strain CBS 962.96)</name>
    <dbReference type="NCBI Taxonomy" id="1314807"/>
    <lineage>
        <taxon>Eukaryota</taxon>
        <taxon>Fungi</taxon>
        <taxon>Dikarya</taxon>
        <taxon>Basidiomycota</taxon>
        <taxon>Agaricomycotina</taxon>
        <taxon>Agaricomycetes</taxon>
        <taxon>Agaricomycetidae</taxon>
        <taxon>Agaricales</taxon>
        <taxon>Agaricales incertae sedis</taxon>
        <taxon>Dendrothele</taxon>
    </lineage>
</organism>
<dbReference type="PROSITE" id="PS50848">
    <property type="entry name" value="START"/>
    <property type="match status" value="1"/>
</dbReference>
<feature type="compositionally biased region" description="Polar residues" evidence="1">
    <location>
        <begin position="1077"/>
        <end position="1093"/>
    </location>
</feature>
<feature type="region of interest" description="Disordered" evidence="1">
    <location>
        <begin position="711"/>
        <end position="738"/>
    </location>
</feature>
<dbReference type="SUPFAM" id="SSF55961">
    <property type="entry name" value="Bet v1-like"/>
    <property type="match status" value="3"/>
</dbReference>
<protein>
    <recommendedName>
        <fullName evidence="3">START domain-containing protein</fullName>
    </recommendedName>
</protein>
<keyword evidence="5" id="KW-1185">Reference proteome</keyword>
<keyword evidence="2" id="KW-1133">Transmembrane helix</keyword>
<proteinExistence type="predicted"/>
<dbReference type="GO" id="GO:0005737">
    <property type="term" value="C:cytoplasm"/>
    <property type="evidence" value="ECO:0007669"/>
    <property type="project" value="UniProtKB-ARBA"/>
</dbReference>
<name>A0A4S8LZI8_DENBC</name>
<keyword evidence="2" id="KW-0472">Membrane</keyword>
<dbReference type="EMBL" id="ML179213">
    <property type="protein sequence ID" value="THU94911.1"/>
    <property type="molecule type" value="Genomic_DNA"/>
</dbReference>
<dbReference type="Pfam" id="PF01852">
    <property type="entry name" value="START"/>
    <property type="match status" value="2"/>
</dbReference>
<evidence type="ECO:0000313" key="4">
    <source>
        <dbReference type="EMBL" id="THU94911.1"/>
    </source>
</evidence>
<dbReference type="Gene3D" id="3.30.530.20">
    <property type="match status" value="3"/>
</dbReference>
<accession>A0A4S8LZI8</accession>
<feature type="region of interest" description="Disordered" evidence="1">
    <location>
        <begin position="1074"/>
        <end position="1093"/>
    </location>
</feature>
<evidence type="ECO:0000313" key="5">
    <source>
        <dbReference type="Proteomes" id="UP000297245"/>
    </source>
</evidence>
<feature type="compositionally biased region" description="Polar residues" evidence="1">
    <location>
        <begin position="714"/>
        <end position="737"/>
    </location>
</feature>
<evidence type="ECO:0000259" key="3">
    <source>
        <dbReference type="PROSITE" id="PS50848"/>
    </source>
</evidence>
<reference evidence="4 5" key="1">
    <citation type="journal article" date="2019" name="Nat. Ecol. Evol.">
        <title>Megaphylogeny resolves global patterns of mushroom evolution.</title>
        <authorList>
            <person name="Varga T."/>
            <person name="Krizsan K."/>
            <person name="Foldi C."/>
            <person name="Dima B."/>
            <person name="Sanchez-Garcia M."/>
            <person name="Sanchez-Ramirez S."/>
            <person name="Szollosi G.J."/>
            <person name="Szarkandi J.G."/>
            <person name="Papp V."/>
            <person name="Albert L."/>
            <person name="Andreopoulos W."/>
            <person name="Angelini C."/>
            <person name="Antonin V."/>
            <person name="Barry K.W."/>
            <person name="Bougher N.L."/>
            <person name="Buchanan P."/>
            <person name="Buyck B."/>
            <person name="Bense V."/>
            <person name="Catcheside P."/>
            <person name="Chovatia M."/>
            <person name="Cooper J."/>
            <person name="Damon W."/>
            <person name="Desjardin D."/>
            <person name="Finy P."/>
            <person name="Geml J."/>
            <person name="Haridas S."/>
            <person name="Hughes K."/>
            <person name="Justo A."/>
            <person name="Karasinski D."/>
            <person name="Kautmanova I."/>
            <person name="Kiss B."/>
            <person name="Kocsube S."/>
            <person name="Kotiranta H."/>
            <person name="LaButti K.M."/>
            <person name="Lechner B.E."/>
            <person name="Liimatainen K."/>
            <person name="Lipzen A."/>
            <person name="Lukacs Z."/>
            <person name="Mihaltcheva S."/>
            <person name="Morgado L.N."/>
            <person name="Niskanen T."/>
            <person name="Noordeloos M.E."/>
            <person name="Ohm R.A."/>
            <person name="Ortiz-Santana B."/>
            <person name="Ovrebo C."/>
            <person name="Racz N."/>
            <person name="Riley R."/>
            <person name="Savchenko A."/>
            <person name="Shiryaev A."/>
            <person name="Soop K."/>
            <person name="Spirin V."/>
            <person name="Szebenyi C."/>
            <person name="Tomsovsky M."/>
            <person name="Tulloss R.E."/>
            <person name="Uehling J."/>
            <person name="Grigoriev I.V."/>
            <person name="Vagvolgyi C."/>
            <person name="Papp T."/>
            <person name="Martin F.M."/>
            <person name="Miettinen O."/>
            <person name="Hibbett D.S."/>
            <person name="Nagy L.G."/>
        </authorList>
    </citation>
    <scope>NUCLEOTIDE SEQUENCE [LARGE SCALE GENOMIC DNA]</scope>
    <source>
        <strain evidence="4 5">CBS 962.96</strain>
    </source>
</reference>
<feature type="region of interest" description="Disordered" evidence="1">
    <location>
        <begin position="440"/>
        <end position="460"/>
    </location>
</feature>
<dbReference type="PANTHER" id="PTHR19308">
    <property type="entry name" value="PHOSPHATIDYLCHOLINE TRANSFER PROTEIN"/>
    <property type="match status" value="1"/>
</dbReference>
<feature type="compositionally biased region" description="Low complexity" evidence="1">
    <location>
        <begin position="890"/>
        <end position="900"/>
    </location>
</feature>
<feature type="compositionally biased region" description="Low complexity" evidence="1">
    <location>
        <begin position="1304"/>
        <end position="1340"/>
    </location>
</feature>
<dbReference type="PANTHER" id="PTHR19308:SF54">
    <property type="entry name" value="START DOMAIN-CONTAINING PROTEIN"/>
    <property type="match status" value="1"/>
</dbReference>
<keyword evidence="2" id="KW-0812">Transmembrane</keyword>
<feature type="region of interest" description="Disordered" evidence="1">
    <location>
        <begin position="1263"/>
        <end position="1365"/>
    </location>
</feature>
<feature type="transmembrane region" description="Helical" evidence="2">
    <location>
        <begin position="1718"/>
        <end position="1738"/>
    </location>
</feature>
<evidence type="ECO:0000256" key="1">
    <source>
        <dbReference type="SAM" id="MobiDB-lite"/>
    </source>
</evidence>
<feature type="compositionally biased region" description="Polar residues" evidence="1">
    <location>
        <begin position="1263"/>
        <end position="1287"/>
    </location>
</feature>
<feature type="region of interest" description="Disordered" evidence="1">
    <location>
        <begin position="837"/>
        <end position="904"/>
    </location>
</feature>
<feature type="domain" description="START" evidence="3">
    <location>
        <begin position="497"/>
        <end position="665"/>
    </location>
</feature>
<dbReference type="CDD" id="cd00177">
    <property type="entry name" value="START"/>
    <property type="match status" value="1"/>
</dbReference>
<sequence length="1790" mass="196203">MSDGSRLRQTWNDALNDAETRFRQLISSPSNEWKRFHVTENSITSKKGKARSSSLPEVSDVVVHRNVGKSGNDIYRLILEIPAGEEVISLEPWRAVLSTPELRQEWDPAVSDAHLVETIGHDVRISKTNFTLGWPANPRDTVTISRTIHDATTVVDLSTSLPRSSDEPAYLRPSPPYVRSNVSLFAWCIQHLKPQLPQLPPGEQSTKRRSSLGGRIRITCFWQHDLRAVWNIGSSSGMIQQLSTMVLGLVKTTMKRATRVPKLVGFGNGITIEHVRFQIDREALTVDYAIIPEDDHHPSEDLNDMREHKRLTRAVEFVLPAAEGWDVQVSTKGSSEEVEKSPWTAHSLKSSSYPFSGMTQATITESPPLDQIVLRLEHAPLVDDHSILKVKVVLEISGPSSGLRLNGVPQVVKDHEERDPASYRMSQMVPDMISTTDVSFQTVSSASSTPSSSSVPTPVNPVVSAERSAAAEKTILSRVKRNYIYFSSLLQEPEAKWKRTTEARGVTITQLDSIDPTLVVYRAEATFVGVGLWDLYAAVVSPGAKNHWDKQHEDAILLEDVNELTELWHLKTKPAWPVNGRDSVVLKTVYKSPTTIHVFSFSADDPHLFPNIPPADPNIIRTQIDLQGWAIESLSPNTTLLTLLEQSDPKGWTNKTSIPTQMINALAGIGEFAIKFGGPPVVTRLTGAKANDIRYDHERLNFRMEYEPSANRRIASTSSDDGSSTPNGNDSGTSASNGLPVIECEVRCDVDTWGPSLDIVVDPPPQTISCLRRHKLSSEGGGLWLSITHDAIFFDDERLQIIIRRGPGREKGVVMINGARASVDVEELPEHEIKSLARKKRVKPPRIPLDQPPVMGVIRRRRAEWDTDASDESGTNGNGGNGDASATEHSPSASASLPSSGTVPKTPSPLANFFTYAVNQAASTTQSTLAAISPSKLAEEEEAGFAAKLPMRCALDALAWTQEHYANGSMVAGWTMVSDKGMWIRRKLVSEISPVIPVHKGEKIIEGVSAEELANVVTDPNCRKVWDERFDSVIELESFGAESKTCFLVSKAGFPFRDRGFYLASVVARAHGRPTLSRGNTTHGGHSPSGTDNNLNSSNAIFYVSASFHQDSASSFSQAKYNSYGLPIGRVFLDAWVLETLDPYTKENYAVPSTRCTRMVALDYAGSIPAAVNSLINANIPRSILAVESYLRESGLSQPLPITRLPTPGFVVTERTDDEMTRSVNWRLRRRDETRTLLQTKYNGEQKVYSSVILVKYLLDSGGATTPRSPSRWTEQVTPKASKTTLNVVEETDPSDPSSREGASSPTISGLPSTSLSPSSSSVVSGLPSVSTPPMTSMSPGSHQRERSGSSTSNIRGQSSSAFTVKGEVKHNKDLLVGEIVVDSRLYPKGYIVVLQSQAKPSSQMVVVSNNRVVKMDSLFANEEGNDGKQAAIPLGYSVYTMPSSPLHSSGLNSESPTRHLLRFTLPTAQYQISTVKDPLTGEMQHPPPKPVWLSELEEGGILIKIEVRPGNVGKGKVIVKDGKGEEDSAKDGKVWNAPKGGWEVPVLNEKESLTSLGREELLDDRTSKMCILSRATNEPEPLPEELKKPLGVADHLLDPAAAVQSSMDDPQDAQITEASSPSSENEEAPRSAQIHAEVLGVPSPTGQASSGRGLFNFLQVYPNPLTRFSTNGTLSAVTKSVASNTSSVHPMERRLSETTDAMMNMTRTRNEHANTGLYPASTIIVVALIAFLIGSLLRSLLSPADFIYVVTDLREVEEMETGWREIRRLFELKYIVGGWDFQIAVVRRH</sequence>
<feature type="region of interest" description="Disordered" evidence="1">
    <location>
        <begin position="1604"/>
        <end position="1633"/>
    </location>
</feature>
<gene>
    <name evidence="4" type="ORF">K435DRAFT_966661</name>
</gene>
<evidence type="ECO:0000256" key="2">
    <source>
        <dbReference type="SAM" id="Phobius"/>
    </source>
</evidence>
<feature type="compositionally biased region" description="Polar residues" evidence="1">
    <location>
        <begin position="1349"/>
        <end position="1363"/>
    </location>
</feature>
<dbReference type="InterPro" id="IPR051213">
    <property type="entry name" value="START_lipid_transfer"/>
</dbReference>
<dbReference type="OrthoDB" id="196858at2759"/>
<dbReference type="GO" id="GO:0008289">
    <property type="term" value="F:lipid binding"/>
    <property type="evidence" value="ECO:0007669"/>
    <property type="project" value="InterPro"/>
</dbReference>
<feature type="compositionally biased region" description="Polar residues" evidence="1">
    <location>
        <begin position="1604"/>
        <end position="1617"/>
    </location>
</feature>
<dbReference type="InterPro" id="IPR023393">
    <property type="entry name" value="START-like_dom_sf"/>
</dbReference>
<dbReference type="InterPro" id="IPR002913">
    <property type="entry name" value="START_lipid-bd_dom"/>
</dbReference>